<dbReference type="PROSITE" id="PS51186">
    <property type="entry name" value="GNAT"/>
    <property type="match status" value="1"/>
</dbReference>
<comment type="caution">
    <text evidence="3">The sequence shown here is derived from an EMBL/GenBank/DDBJ whole genome shotgun (WGS) entry which is preliminary data.</text>
</comment>
<protein>
    <submittedName>
        <fullName evidence="3">GNAT family N-acetyltransferase</fullName>
        <ecNumber evidence="3">2.3.1.-</ecNumber>
    </submittedName>
</protein>
<reference evidence="4" key="1">
    <citation type="journal article" date="2019" name="Int. J. Syst. Evol. Microbiol.">
        <title>The Global Catalogue of Microorganisms (GCM) 10K type strain sequencing project: providing services to taxonomists for standard genome sequencing and annotation.</title>
        <authorList>
            <consortium name="The Broad Institute Genomics Platform"/>
            <consortium name="The Broad Institute Genome Sequencing Center for Infectious Disease"/>
            <person name="Wu L."/>
            <person name="Ma J."/>
        </authorList>
    </citation>
    <scope>NUCLEOTIDE SEQUENCE [LARGE SCALE GENOMIC DNA]</scope>
    <source>
        <strain evidence="4">CGMCC 1.15180</strain>
    </source>
</reference>
<evidence type="ECO:0000259" key="2">
    <source>
        <dbReference type="PROSITE" id="PS51186"/>
    </source>
</evidence>
<dbReference type="EC" id="2.3.1.-" evidence="3"/>
<accession>A0ABW1MQE0</accession>
<evidence type="ECO:0000313" key="4">
    <source>
        <dbReference type="Proteomes" id="UP001596139"/>
    </source>
</evidence>
<dbReference type="CDD" id="cd04301">
    <property type="entry name" value="NAT_SF"/>
    <property type="match status" value="1"/>
</dbReference>
<dbReference type="SUPFAM" id="SSF55729">
    <property type="entry name" value="Acyl-CoA N-acyltransferases (Nat)"/>
    <property type="match status" value="1"/>
</dbReference>
<gene>
    <name evidence="3" type="ORF">ACFP4F_22635</name>
</gene>
<name>A0ABW1MQE0_9ACTN</name>
<dbReference type="InterPro" id="IPR000182">
    <property type="entry name" value="GNAT_dom"/>
</dbReference>
<keyword evidence="4" id="KW-1185">Reference proteome</keyword>
<sequence length="99" mass="11219">MPRTSTRENHVTGGHPHPSMQKYAPDGIFLQCCTAPHARGKGVARSLIAAVAAWAQDNQCCRVYWVYWVTHESNATARHLYDKVADYRGFLRYQIDLAN</sequence>
<evidence type="ECO:0000313" key="3">
    <source>
        <dbReference type="EMBL" id="MFC6065317.1"/>
    </source>
</evidence>
<evidence type="ECO:0000256" key="1">
    <source>
        <dbReference type="SAM" id="MobiDB-lite"/>
    </source>
</evidence>
<dbReference type="Pfam" id="PF00583">
    <property type="entry name" value="Acetyltransf_1"/>
    <property type="match status" value="1"/>
</dbReference>
<feature type="compositionally biased region" description="Basic and acidic residues" evidence="1">
    <location>
        <begin position="1"/>
        <end position="10"/>
    </location>
</feature>
<keyword evidence="3" id="KW-0012">Acyltransferase</keyword>
<feature type="region of interest" description="Disordered" evidence="1">
    <location>
        <begin position="1"/>
        <end position="22"/>
    </location>
</feature>
<feature type="domain" description="N-acetyltransferase" evidence="2">
    <location>
        <begin position="33"/>
        <end position="99"/>
    </location>
</feature>
<dbReference type="RefSeq" id="WP_078649336.1">
    <property type="nucleotide sequence ID" value="NZ_JBHSPX010000007.1"/>
</dbReference>
<proteinExistence type="predicted"/>
<dbReference type="GO" id="GO:0016746">
    <property type="term" value="F:acyltransferase activity"/>
    <property type="evidence" value="ECO:0007669"/>
    <property type="project" value="UniProtKB-KW"/>
</dbReference>
<dbReference type="InterPro" id="IPR016181">
    <property type="entry name" value="Acyl_CoA_acyltransferase"/>
</dbReference>
<keyword evidence="3" id="KW-0808">Transferase</keyword>
<dbReference type="EMBL" id="JBHSPX010000007">
    <property type="protein sequence ID" value="MFC6065317.1"/>
    <property type="molecule type" value="Genomic_DNA"/>
</dbReference>
<dbReference type="Gene3D" id="3.40.630.30">
    <property type="match status" value="1"/>
</dbReference>
<dbReference type="Proteomes" id="UP001596139">
    <property type="component" value="Unassembled WGS sequence"/>
</dbReference>
<organism evidence="3 4">
    <name type="scientific">Streptomyces ochraceiscleroticus</name>
    <dbReference type="NCBI Taxonomy" id="47761"/>
    <lineage>
        <taxon>Bacteria</taxon>
        <taxon>Bacillati</taxon>
        <taxon>Actinomycetota</taxon>
        <taxon>Actinomycetes</taxon>
        <taxon>Kitasatosporales</taxon>
        <taxon>Streptomycetaceae</taxon>
        <taxon>Streptomyces</taxon>
    </lineage>
</organism>